<feature type="active site" description="Proton donor" evidence="11">
    <location>
        <position position="88"/>
    </location>
</feature>
<dbReference type="AlphaFoldDB" id="A0A9P4NN73"/>
<dbReference type="NCBIfam" id="TIGR00338">
    <property type="entry name" value="serB"/>
    <property type="match status" value="1"/>
</dbReference>
<dbReference type="GO" id="GO:0006564">
    <property type="term" value="P:L-serine biosynthetic process"/>
    <property type="evidence" value="ECO:0007669"/>
    <property type="project" value="UniProtKB-KW"/>
</dbReference>
<evidence type="ECO:0000256" key="10">
    <source>
        <dbReference type="ARBA" id="ARBA00031693"/>
    </source>
</evidence>
<dbReference type="SUPFAM" id="SSF56784">
    <property type="entry name" value="HAD-like"/>
    <property type="match status" value="1"/>
</dbReference>
<accession>A0A9P4NN73</accession>
<name>A0A9P4NN73_9PEZI</name>
<proteinExistence type="inferred from homology"/>
<dbReference type="InterPro" id="IPR036412">
    <property type="entry name" value="HAD-like_sf"/>
</dbReference>
<dbReference type="PANTHER" id="PTHR43344">
    <property type="entry name" value="PHOSPHOSERINE PHOSPHATASE"/>
    <property type="match status" value="1"/>
</dbReference>
<evidence type="ECO:0000256" key="11">
    <source>
        <dbReference type="PIRSR" id="PIRSR604469-1"/>
    </source>
</evidence>
<dbReference type="InterPro" id="IPR050582">
    <property type="entry name" value="HAD-like_SerB"/>
</dbReference>
<keyword evidence="8" id="KW-0460">Magnesium</keyword>
<evidence type="ECO:0000256" key="7">
    <source>
        <dbReference type="ARBA" id="ARBA00022801"/>
    </source>
</evidence>
<feature type="active site" description="Nucleophile" evidence="11">
    <location>
        <position position="86"/>
    </location>
</feature>
<dbReference type="FunFam" id="3.40.50.1000:FF:000143">
    <property type="entry name" value="Phosphoserine phosphatase serb"/>
    <property type="match status" value="1"/>
</dbReference>
<dbReference type="OrthoDB" id="27226at2759"/>
<dbReference type="PANTHER" id="PTHR43344:SF2">
    <property type="entry name" value="PHOSPHOSERINE PHOSPHATASE"/>
    <property type="match status" value="1"/>
</dbReference>
<comment type="cofactor">
    <cofactor evidence="1">
        <name>Mg(2+)</name>
        <dbReference type="ChEBI" id="CHEBI:18420"/>
    </cofactor>
</comment>
<dbReference type="GO" id="GO:0005737">
    <property type="term" value="C:cytoplasm"/>
    <property type="evidence" value="ECO:0007669"/>
    <property type="project" value="TreeGrafter"/>
</dbReference>
<reference evidence="12" key="1">
    <citation type="journal article" date="2020" name="Stud. Mycol.">
        <title>101 Dothideomycetes genomes: a test case for predicting lifestyles and emergence of pathogens.</title>
        <authorList>
            <person name="Haridas S."/>
            <person name="Albert R."/>
            <person name="Binder M."/>
            <person name="Bloem J."/>
            <person name="Labutti K."/>
            <person name="Salamov A."/>
            <person name="Andreopoulos B."/>
            <person name="Baker S."/>
            <person name="Barry K."/>
            <person name="Bills G."/>
            <person name="Bluhm B."/>
            <person name="Cannon C."/>
            <person name="Castanera R."/>
            <person name="Culley D."/>
            <person name="Daum C."/>
            <person name="Ezra D."/>
            <person name="Gonzalez J."/>
            <person name="Henrissat B."/>
            <person name="Kuo A."/>
            <person name="Liang C."/>
            <person name="Lipzen A."/>
            <person name="Lutzoni F."/>
            <person name="Magnuson J."/>
            <person name="Mondo S."/>
            <person name="Nolan M."/>
            <person name="Ohm R."/>
            <person name="Pangilinan J."/>
            <person name="Park H.-J."/>
            <person name="Ramirez L."/>
            <person name="Alfaro M."/>
            <person name="Sun H."/>
            <person name="Tritt A."/>
            <person name="Yoshinaga Y."/>
            <person name="Zwiers L.-H."/>
            <person name="Turgeon B."/>
            <person name="Goodwin S."/>
            <person name="Spatafora J."/>
            <person name="Crous P."/>
            <person name="Grigoriev I."/>
        </authorList>
    </citation>
    <scope>NUCLEOTIDE SEQUENCE</scope>
    <source>
        <strain evidence="12">CBS 130266</strain>
    </source>
</reference>
<evidence type="ECO:0000313" key="13">
    <source>
        <dbReference type="Proteomes" id="UP000800235"/>
    </source>
</evidence>
<evidence type="ECO:0000256" key="1">
    <source>
        <dbReference type="ARBA" id="ARBA00001946"/>
    </source>
</evidence>
<keyword evidence="9" id="KW-0718">Serine biosynthesis</keyword>
<dbReference type="InterPro" id="IPR004469">
    <property type="entry name" value="PSP"/>
</dbReference>
<evidence type="ECO:0000256" key="9">
    <source>
        <dbReference type="ARBA" id="ARBA00023299"/>
    </source>
</evidence>
<dbReference type="SFLD" id="SFLDG01136">
    <property type="entry name" value="C1.6:_Phosphoserine_Phosphatas"/>
    <property type="match status" value="1"/>
</dbReference>
<dbReference type="Gene3D" id="3.40.50.1000">
    <property type="entry name" value="HAD superfamily/HAD-like"/>
    <property type="match status" value="1"/>
</dbReference>
<keyword evidence="13" id="KW-1185">Reference proteome</keyword>
<dbReference type="GO" id="GO:0036424">
    <property type="term" value="F:L-phosphoserine phosphatase activity"/>
    <property type="evidence" value="ECO:0007669"/>
    <property type="project" value="InterPro"/>
</dbReference>
<dbReference type="SFLD" id="SFLDS00003">
    <property type="entry name" value="Haloacid_Dehalogenase"/>
    <property type="match status" value="1"/>
</dbReference>
<gene>
    <name evidence="12" type="ORF">EJ08DRAFT_592589</name>
</gene>
<dbReference type="SFLD" id="SFLDG01137">
    <property type="entry name" value="C1.6.1:_Phosphoserine_Phosphat"/>
    <property type="match status" value="1"/>
</dbReference>
<dbReference type="Proteomes" id="UP000800235">
    <property type="component" value="Unassembled WGS sequence"/>
</dbReference>
<evidence type="ECO:0000256" key="5">
    <source>
        <dbReference type="ARBA" id="ARBA00022605"/>
    </source>
</evidence>
<dbReference type="EC" id="3.1.3.3" evidence="4"/>
<dbReference type="SFLD" id="SFLDG01129">
    <property type="entry name" value="C1.5:_HAD__Beta-PGM__Phosphata"/>
    <property type="match status" value="1"/>
</dbReference>
<organism evidence="12 13">
    <name type="scientific">Tothia fuscella</name>
    <dbReference type="NCBI Taxonomy" id="1048955"/>
    <lineage>
        <taxon>Eukaryota</taxon>
        <taxon>Fungi</taxon>
        <taxon>Dikarya</taxon>
        <taxon>Ascomycota</taxon>
        <taxon>Pezizomycotina</taxon>
        <taxon>Dothideomycetes</taxon>
        <taxon>Pleosporomycetidae</taxon>
        <taxon>Venturiales</taxon>
        <taxon>Cylindrosympodiaceae</taxon>
        <taxon>Tothia</taxon>
    </lineage>
</organism>
<dbReference type="EMBL" id="MU007057">
    <property type="protein sequence ID" value="KAF2427776.1"/>
    <property type="molecule type" value="Genomic_DNA"/>
</dbReference>
<keyword evidence="7" id="KW-0378">Hydrolase</keyword>
<comment type="similarity">
    <text evidence="3">Belongs to the HAD-like hydrolase superfamily. SerB family.</text>
</comment>
<evidence type="ECO:0000313" key="12">
    <source>
        <dbReference type="EMBL" id="KAF2427776.1"/>
    </source>
</evidence>
<dbReference type="Pfam" id="PF00702">
    <property type="entry name" value="Hydrolase"/>
    <property type="match status" value="1"/>
</dbReference>
<dbReference type="InterPro" id="IPR023214">
    <property type="entry name" value="HAD_sf"/>
</dbReference>
<dbReference type="NCBIfam" id="TIGR01488">
    <property type="entry name" value="HAD-SF-IB"/>
    <property type="match status" value="1"/>
</dbReference>
<evidence type="ECO:0000256" key="6">
    <source>
        <dbReference type="ARBA" id="ARBA00022723"/>
    </source>
</evidence>
<keyword evidence="6" id="KW-0479">Metal-binding</keyword>
<dbReference type="CDD" id="cd07500">
    <property type="entry name" value="HAD_PSP"/>
    <property type="match status" value="1"/>
</dbReference>
<dbReference type="GO" id="GO:0000287">
    <property type="term" value="F:magnesium ion binding"/>
    <property type="evidence" value="ECO:0007669"/>
    <property type="project" value="TreeGrafter"/>
</dbReference>
<evidence type="ECO:0000256" key="2">
    <source>
        <dbReference type="ARBA" id="ARBA00005135"/>
    </source>
</evidence>
<evidence type="ECO:0000256" key="8">
    <source>
        <dbReference type="ARBA" id="ARBA00022842"/>
    </source>
</evidence>
<dbReference type="SFLD" id="SFLDF00029">
    <property type="entry name" value="phosphoserine_phosphatase"/>
    <property type="match status" value="1"/>
</dbReference>
<evidence type="ECO:0000256" key="3">
    <source>
        <dbReference type="ARBA" id="ARBA00009184"/>
    </source>
</evidence>
<protein>
    <recommendedName>
        <fullName evidence="4">phosphoserine phosphatase</fullName>
        <ecNumber evidence="4">3.1.3.3</ecNumber>
    </recommendedName>
    <alternativeName>
        <fullName evidence="10">O-phosphoserine phosphohydrolase</fullName>
    </alternativeName>
</protein>
<sequence>MSLFRDFISLIEIVLNVREGRIIPQFRTLNHSRTIIEVSFETPKPYAPSLFAKAKAIREWEGRSGVEVIFQADIPERKNKKLVVFDMDSTLIQQEVIDEIARKLGVEKEVSAITERAMNGELDFTASLHARCALLKGVPSTVFTELRDVITLTPGAKDLVHVLKRLGYKTAVLSGGFTPLTSWQAEQLKLDYAFANHLEVSPDGSTLTGIVTGDIVNAERKREHLLAIAEKEGIALEEVLAVGDGANDLQMMGVAGLGVAFNAKPKVQVEAPARLNGKSLLDVLYLLGYTEEEVEGLLR</sequence>
<evidence type="ECO:0000256" key="4">
    <source>
        <dbReference type="ARBA" id="ARBA00012640"/>
    </source>
</evidence>
<keyword evidence="5" id="KW-0028">Amino-acid biosynthesis</keyword>
<comment type="caution">
    <text evidence="12">The sequence shown here is derived from an EMBL/GenBank/DDBJ whole genome shotgun (WGS) entry which is preliminary data.</text>
</comment>
<comment type="pathway">
    <text evidence="2">Amino-acid biosynthesis; L-serine biosynthesis; L-serine from 3-phospho-D-glycerate: step 3/3.</text>
</comment>